<protein>
    <submittedName>
        <fullName evidence="5">Putative transcriptional regulatory protein (Probably merR-family)</fullName>
    </submittedName>
</protein>
<organism evidence="5 6">
    <name type="scientific">Nitrolancea hollandica Lb</name>
    <dbReference type="NCBI Taxonomy" id="1129897"/>
    <lineage>
        <taxon>Bacteria</taxon>
        <taxon>Pseudomonadati</taxon>
        <taxon>Thermomicrobiota</taxon>
        <taxon>Thermomicrobia</taxon>
        <taxon>Sphaerobacterales</taxon>
        <taxon>Sphaerobacterineae</taxon>
        <taxon>Sphaerobacteraceae</taxon>
        <taxon>Nitrolancea</taxon>
    </lineage>
</organism>
<comment type="caution">
    <text evidence="5">The sequence shown here is derived from an EMBL/GenBank/DDBJ whole genome shotgun (WGS) entry which is preliminary data.</text>
</comment>
<proteinExistence type="predicted"/>
<evidence type="ECO:0000313" key="6">
    <source>
        <dbReference type="Proteomes" id="UP000004221"/>
    </source>
</evidence>
<keyword evidence="3" id="KW-0804">Transcription</keyword>
<dbReference type="SUPFAM" id="SSF46955">
    <property type="entry name" value="Putative DNA-binding domain"/>
    <property type="match status" value="1"/>
</dbReference>
<keyword evidence="6" id="KW-1185">Reference proteome</keyword>
<dbReference type="InterPro" id="IPR000551">
    <property type="entry name" value="MerR-type_HTH_dom"/>
</dbReference>
<dbReference type="SMART" id="SM00422">
    <property type="entry name" value="HTH_MERR"/>
    <property type="match status" value="1"/>
</dbReference>
<dbReference type="PANTHER" id="PTHR30204:SF94">
    <property type="entry name" value="HEAVY METAL-DEPENDENT TRANSCRIPTIONAL REGULATOR HI_0293-RELATED"/>
    <property type="match status" value="1"/>
</dbReference>
<dbReference type="RefSeq" id="WP_008475289.1">
    <property type="nucleotide sequence ID" value="NZ_CAGS01000067.1"/>
</dbReference>
<evidence type="ECO:0000259" key="4">
    <source>
        <dbReference type="PROSITE" id="PS50937"/>
    </source>
</evidence>
<dbReference type="PRINTS" id="PR00040">
    <property type="entry name" value="HTHMERR"/>
</dbReference>
<dbReference type="Pfam" id="PF13411">
    <property type="entry name" value="MerR_1"/>
    <property type="match status" value="1"/>
</dbReference>
<dbReference type="CDD" id="cd04770">
    <property type="entry name" value="HTH_HMRTR"/>
    <property type="match status" value="1"/>
</dbReference>
<gene>
    <name evidence="5" type="ORF">NITHO_1590023</name>
</gene>
<dbReference type="InterPro" id="IPR009061">
    <property type="entry name" value="DNA-bd_dom_put_sf"/>
</dbReference>
<dbReference type="GO" id="GO:0003700">
    <property type="term" value="F:DNA-binding transcription factor activity"/>
    <property type="evidence" value="ECO:0007669"/>
    <property type="project" value="InterPro"/>
</dbReference>
<dbReference type="AlphaFoldDB" id="I4EDS0"/>
<dbReference type="Proteomes" id="UP000004221">
    <property type="component" value="Unassembled WGS sequence"/>
</dbReference>
<evidence type="ECO:0000256" key="1">
    <source>
        <dbReference type="ARBA" id="ARBA00023015"/>
    </source>
</evidence>
<reference evidence="5 6" key="1">
    <citation type="journal article" date="2012" name="ISME J.">
        <title>Nitrification expanded: discovery, physiology and genomics of a nitrite-oxidizing bacterium from the phylum Chloroflexi.</title>
        <authorList>
            <person name="Sorokin D.Y."/>
            <person name="Lucker S."/>
            <person name="Vejmelkova D."/>
            <person name="Kostrikina N.A."/>
            <person name="Kleerebezem R."/>
            <person name="Rijpstra W.I."/>
            <person name="Damste J.S."/>
            <person name="Le Paslier D."/>
            <person name="Muyzer G."/>
            <person name="Wagner M."/>
            <person name="van Loosdrecht M.C."/>
            <person name="Daims H."/>
        </authorList>
    </citation>
    <scope>NUCLEOTIDE SEQUENCE [LARGE SCALE GENOMIC DNA]</scope>
    <source>
        <strain evidence="6">none</strain>
    </source>
</reference>
<sequence length="171" mass="18808">MRIGELARAAAVSTSLLRYYEEQGLLGPAARSETGYRQYGPDAIGRLAFIQRAKSLGLTLREIRSLVQEPGDAEADLARLRHIIAHKLADTKQRIAELTALQGELEGLYFRLGRCTTPCDEHIGNCDCWLPTGEEVKQMIADVRKAECCTCCDCPCRCDDGTCTCCDGNCC</sequence>
<evidence type="ECO:0000256" key="3">
    <source>
        <dbReference type="ARBA" id="ARBA00023163"/>
    </source>
</evidence>
<keyword evidence="2" id="KW-0238">DNA-binding</keyword>
<dbReference type="PROSITE" id="PS50937">
    <property type="entry name" value="HTH_MERR_2"/>
    <property type="match status" value="1"/>
</dbReference>
<dbReference type="Gene3D" id="1.10.1660.10">
    <property type="match status" value="1"/>
</dbReference>
<dbReference type="InterPro" id="IPR047057">
    <property type="entry name" value="MerR_fam"/>
</dbReference>
<feature type="domain" description="HTH merR-type" evidence="4">
    <location>
        <begin position="1"/>
        <end position="69"/>
    </location>
</feature>
<dbReference type="GO" id="GO:0003677">
    <property type="term" value="F:DNA binding"/>
    <property type="evidence" value="ECO:0007669"/>
    <property type="project" value="UniProtKB-KW"/>
</dbReference>
<dbReference type="PANTHER" id="PTHR30204">
    <property type="entry name" value="REDOX-CYCLING DRUG-SENSING TRANSCRIPTIONAL ACTIVATOR SOXR"/>
    <property type="match status" value="1"/>
</dbReference>
<evidence type="ECO:0000313" key="5">
    <source>
        <dbReference type="EMBL" id="CCF82832.1"/>
    </source>
</evidence>
<keyword evidence="1" id="KW-0805">Transcription regulation</keyword>
<accession>I4EDS0</accession>
<dbReference type="EMBL" id="CAGS01000067">
    <property type="protein sequence ID" value="CCF82832.1"/>
    <property type="molecule type" value="Genomic_DNA"/>
</dbReference>
<name>I4EDS0_9BACT</name>
<evidence type="ECO:0000256" key="2">
    <source>
        <dbReference type="ARBA" id="ARBA00023125"/>
    </source>
</evidence>
<dbReference type="OrthoDB" id="9791488at2"/>